<organism evidence="1 2">
    <name type="scientific">Camellia lanceoleosa</name>
    <dbReference type="NCBI Taxonomy" id="1840588"/>
    <lineage>
        <taxon>Eukaryota</taxon>
        <taxon>Viridiplantae</taxon>
        <taxon>Streptophyta</taxon>
        <taxon>Embryophyta</taxon>
        <taxon>Tracheophyta</taxon>
        <taxon>Spermatophyta</taxon>
        <taxon>Magnoliopsida</taxon>
        <taxon>eudicotyledons</taxon>
        <taxon>Gunneridae</taxon>
        <taxon>Pentapetalae</taxon>
        <taxon>asterids</taxon>
        <taxon>Ericales</taxon>
        <taxon>Theaceae</taxon>
        <taxon>Camellia</taxon>
    </lineage>
</organism>
<accession>A0ACC0GBK0</accession>
<proteinExistence type="predicted"/>
<keyword evidence="2" id="KW-1185">Reference proteome</keyword>
<protein>
    <submittedName>
        <fullName evidence="1">Squamosa promoter-binding-like protein 7</fullName>
    </submittedName>
</protein>
<name>A0ACC0GBK0_9ERIC</name>
<evidence type="ECO:0000313" key="2">
    <source>
        <dbReference type="Proteomes" id="UP001060215"/>
    </source>
</evidence>
<evidence type="ECO:0000313" key="1">
    <source>
        <dbReference type="EMBL" id="KAI7998518.1"/>
    </source>
</evidence>
<reference evidence="1 2" key="1">
    <citation type="journal article" date="2022" name="Plant J.">
        <title>Chromosome-level genome of Camellia lanceoleosa provides a valuable resource for understanding genome evolution and self-incompatibility.</title>
        <authorList>
            <person name="Gong W."/>
            <person name="Xiao S."/>
            <person name="Wang L."/>
            <person name="Liao Z."/>
            <person name="Chang Y."/>
            <person name="Mo W."/>
            <person name="Hu G."/>
            <person name="Li W."/>
            <person name="Zhao G."/>
            <person name="Zhu H."/>
            <person name="Hu X."/>
            <person name="Ji K."/>
            <person name="Xiang X."/>
            <person name="Song Q."/>
            <person name="Yuan D."/>
            <person name="Jin S."/>
            <person name="Zhang L."/>
        </authorList>
    </citation>
    <scope>NUCLEOTIDE SEQUENCE [LARGE SCALE GENOMIC DNA]</scope>
    <source>
        <strain evidence="1">SQ_2022a</strain>
    </source>
</reference>
<gene>
    <name evidence="1" type="ORF">LOK49_LG10G00270</name>
</gene>
<sequence>MPNFMWSKLHEDPVMYIRDFVGAPGKMLYGRGSLLVYLNNVIFRVMRDGTSVMQVKVEEQAPKLCYVHPTCFEVRSLWSSWLMELISQPKFRFLVSFAGKYLAYDYCVPPLCGDTEGVTASFNHQLLKIYIPHTEPDLFGPALEYCAPIYLTLATNFQTNQECLSSCQVFIHMSIFFGVLVMKLYGLYLKGLSV</sequence>
<dbReference type="EMBL" id="CM045767">
    <property type="protein sequence ID" value="KAI7998518.1"/>
    <property type="molecule type" value="Genomic_DNA"/>
</dbReference>
<comment type="caution">
    <text evidence="1">The sequence shown here is derived from an EMBL/GenBank/DDBJ whole genome shotgun (WGS) entry which is preliminary data.</text>
</comment>
<dbReference type="Proteomes" id="UP001060215">
    <property type="component" value="Chromosome 10"/>
</dbReference>